<evidence type="ECO:0000313" key="3">
    <source>
        <dbReference type="Proteomes" id="UP000324585"/>
    </source>
</evidence>
<dbReference type="OrthoDB" id="273452at2759"/>
<dbReference type="EMBL" id="VRMN01000001">
    <property type="protein sequence ID" value="KAA8497730.1"/>
    <property type="molecule type" value="Genomic_DNA"/>
</dbReference>
<dbReference type="InterPro" id="IPR044294">
    <property type="entry name" value="Lipase-like"/>
</dbReference>
<dbReference type="Pfam" id="PF05057">
    <property type="entry name" value="DUF676"/>
    <property type="match status" value="1"/>
</dbReference>
<name>A0A5J4Z370_PORPP</name>
<sequence length="560" mass="61882">MWDSRLSRCSARVVFHCPGSTNELLQLSRRIGRTGSISNLQSGALDATNSSRISLEWYGPLFVLVCKPVITSASVAKGACPVCADKDRPAAPQPKRGQCAVGQSTLRASVQGYRLYSRLQVRRSLSNGPSQHKRAAMDMPIGLDAATEHMASKTHLLVLVHGLKGTPEDLGFFQKIIEDDEVRSQRGIMVHATRVNERKTTDGVAAGARRVADDIRRITALPVARSLQRISVVGFSLGGLYARYAVALLYDHETNTVAGLQPNIIMAVASPHLGVRSFGWLRFCPTPLLWIVRLLFGLTGQQMVLLDKANDQGEPLLAEMCRDTTLPFLTSLRAFKRRVLYANTANDFMVPFGTATLQPHLQQLRVQPEFVPPRNATIIEDRHVDGCRIWYEHEVSSEELPYLTNVEMDVSSRALVIPDRHVASFRIRPEPAEVLVKRMSKAVRRVDGSIATADIVTGAATEVDEKGIETNLRDRLNLAATSPKPMTGIPVSLEEFMAARLRAVGWRTVCVDFPVPLPIAHNRIVAMARHPVEGWINSPGQRAVQHMAKELLVDLQDTLE</sequence>
<gene>
    <name evidence="2" type="ORF">FVE85_5315</name>
</gene>
<dbReference type="Proteomes" id="UP000324585">
    <property type="component" value="Unassembled WGS sequence"/>
</dbReference>
<dbReference type="InterPro" id="IPR007751">
    <property type="entry name" value="DUF676_lipase-like"/>
</dbReference>
<dbReference type="Gene3D" id="3.40.50.1820">
    <property type="entry name" value="alpha/beta hydrolase"/>
    <property type="match status" value="1"/>
</dbReference>
<dbReference type="SUPFAM" id="SSF53474">
    <property type="entry name" value="alpha/beta-Hydrolases"/>
    <property type="match status" value="1"/>
</dbReference>
<protein>
    <submittedName>
        <fullName evidence="2">Putative lipase</fullName>
    </submittedName>
</protein>
<dbReference type="InterPro" id="IPR029058">
    <property type="entry name" value="AB_hydrolase_fold"/>
</dbReference>
<keyword evidence="3" id="KW-1185">Reference proteome</keyword>
<dbReference type="AlphaFoldDB" id="A0A5J4Z370"/>
<comment type="caution">
    <text evidence="2">The sequence shown here is derived from an EMBL/GenBank/DDBJ whole genome shotgun (WGS) entry which is preliminary data.</text>
</comment>
<proteinExistence type="predicted"/>
<dbReference type="PANTHER" id="PTHR12482:SF62">
    <property type="entry name" value="LIPASE ROG1-RELATED"/>
    <property type="match status" value="1"/>
</dbReference>
<dbReference type="PANTHER" id="PTHR12482">
    <property type="entry name" value="LIPASE ROG1-RELATED-RELATED"/>
    <property type="match status" value="1"/>
</dbReference>
<organism evidence="2 3">
    <name type="scientific">Porphyridium purpureum</name>
    <name type="common">Red alga</name>
    <name type="synonym">Porphyridium cruentum</name>
    <dbReference type="NCBI Taxonomy" id="35688"/>
    <lineage>
        <taxon>Eukaryota</taxon>
        <taxon>Rhodophyta</taxon>
        <taxon>Bangiophyceae</taxon>
        <taxon>Porphyridiales</taxon>
        <taxon>Porphyridiaceae</taxon>
        <taxon>Porphyridium</taxon>
    </lineage>
</organism>
<feature type="domain" description="DUF676" evidence="1">
    <location>
        <begin position="152"/>
        <end position="355"/>
    </location>
</feature>
<reference evidence="3" key="1">
    <citation type="journal article" date="2019" name="Nat. Commun.">
        <title>Expansion of phycobilisome linker gene families in mesophilic red algae.</title>
        <authorList>
            <person name="Lee J."/>
            <person name="Kim D."/>
            <person name="Bhattacharya D."/>
            <person name="Yoon H.S."/>
        </authorList>
    </citation>
    <scope>NUCLEOTIDE SEQUENCE [LARGE SCALE GENOMIC DNA]</scope>
    <source>
        <strain evidence="3">CCMP 1328</strain>
    </source>
</reference>
<accession>A0A5J4Z370</accession>
<evidence type="ECO:0000259" key="1">
    <source>
        <dbReference type="Pfam" id="PF05057"/>
    </source>
</evidence>
<dbReference type="OMA" id="VEHQAEY"/>
<evidence type="ECO:0000313" key="2">
    <source>
        <dbReference type="EMBL" id="KAA8497730.1"/>
    </source>
</evidence>